<dbReference type="AlphaFoldDB" id="A0A7J7IW62"/>
<dbReference type="Proteomes" id="UP000593567">
    <property type="component" value="Unassembled WGS sequence"/>
</dbReference>
<name>A0A7J7IW62_BUGNE</name>
<proteinExistence type="predicted"/>
<gene>
    <name evidence="1" type="ORF">EB796_023552</name>
</gene>
<dbReference type="EMBL" id="VXIV02003333">
    <property type="protein sequence ID" value="KAF6018143.1"/>
    <property type="molecule type" value="Genomic_DNA"/>
</dbReference>
<evidence type="ECO:0000313" key="1">
    <source>
        <dbReference type="EMBL" id="KAF6018143.1"/>
    </source>
</evidence>
<keyword evidence="2" id="KW-1185">Reference proteome</keyword>
<protein>
    <submittedName>
        <fullName evidence="1">Uncharacterized protein</fullName>
    </submittedName>
</protein>
<sequence length="142" mass="15932">MGRRKSSIPSSSSNRKIIIENIREDDLEKISSAVSCSLTYREDAFGAETTAEELRCTFECLRCCGVSLMNFRLIKGYEERGAFKPKEVNFLASEQHSLWSAANSHLANLLKFSREDEVDKEIGEQTTEEGVTGQGRLTCDVK</sequence>
<reference evidence="1" key="1">
    <citation type="submission" date="2020-06" db="EMBL/GenBank/DDBJ databases">
        <title>Draft genome of Bugula neritina, a colonial animal packing powerful symbionts and potential medicines.</title>
        <authorList>
            <person name="Rayko M."/>
        </authorList>
    </citation>
    <scope>NUCLEOTIDE SEQUENCE [LARGE SCALE GENOMIC DNA]</scope>
    <source>
        <strain evidence="1">Kwan_BN1</strain>
    </source>
</reference>
<comment type="caution">
    <text evidence="1">The sequence shown here is derived from an EMBL/GenBank/DDBJ whole genome shotgun (WGS) entry which is preliminary data.</text>
</comment>
<accession>A0A7J7IW62</accession>
<organism evidence="1 2">
    <name type="scientific">Bugula neritina</name>
    <name type="common">Brown bryozoan</name>
    <name type="synonym">Sertularia neritina</name>
    <dbReference type="NCBI Taxonomy" id="10212"/>
    <lineage>
        <taxon>Eukaryota</taxon>
        <taxon>Metazoa</taxon>
        <taxon>Spiralia</taxon>
        <taxon>Lophotrochozoa</taxon>
        <taxon>Bryozoa</taxon>
        <taxon>Gymnolaemata</taxon>
        <taxon>Cheilostomatida</taxon>
        <taxon>Flustrina</taxon>
        <taxon>Buguloidea</taxon>
        <taxon>Bugulidae</taxon>
        <taxon>Bugula</taxon>
    </lineage>
</organism>
<evidence type="ECO:0000313" key="2">
    <source>
        <dbReference type="Proteomes" id="UP000593567"/>
    </source>
</evidence>